<dbReference type="PROSITE" id="PS50206">
    <property type="entry name" value="RHODANESE_3"/>
    <property type="match status" value="1"/>
</dbReference>
<dbReference type="AlphaFoldDB" id="A0A9X3AXX3"/>
<sequence>MTKIVIVGGVAGGASAAARARRVSETAEIIMLERGEFISFANCGLPYHIGGEIESREALLLQTPESFKSRFNIEVRVFNDVIAINRQTKQLSIRNLLTDEVYQESYDKLLLSPGASPIKPPISGINSHFVHSLRNIPDMDKVLANLLLHKPKHATVVGGGFIGLEMAEALRHRGLEVSLLELADQVMGPVDVEMANILHQKLVDNGVDLRLKTGLTAVHERPNQPAESDITDDYDTPVFPHYHLHLDLSDNSSLATDLVILAIGVKPETRLASECGLTLGKLGGIYVDASMRTSDPDIYAVGDAIETDDFVTGNPILIPLAGPANRQGRLAADNMLGGNKLYRATQGTAICKLFDMAIASTGLNEKSLLRQVIPFEKIYVHTASHASYYPRAHPITLKLLFCPDNGRILGAQAAGIDGVDKRIDVLAVAQRAGMTVYDLADLELTYAPPFGSARDVVNQAGMVAANVLLGDESICHSQELDHLTAEQVIIDVRNPSELTAVGAIVGAINIPLPVLRDRLNELPKDKELLVFCQVGLRGHVAYRMLVQHGFKVRNLSGGYKTYQMVNARF</sequence>
<dbReference type="PANTHER" id="PTHR43429:SF1">
    <property type="entry name" value="NAD(P)H SULFUR OXIDOREDUCTASE (COA-DEPENDENT)"/>
    <property type="match status" value="1"/>
</dbReference>
<evidence type="ECO:0000256" key="3">
    <source>
        <dbReference type="ARBA" id="ARBA00022630"/>
    </source>
</evidence>
<keyword evidence="3" id="KW-0285">Flavoprotein</keyword>
<dbReference type="InterPro" id="IPR016156">
    <property type="entry name" value="FAD/NAD-linked_Rdtase_dimer_sf"/>
</dbReference>
<dbReference type="CDD" id="cd01524">
    <property type="entry name" value="RHOD_Pyr_redox"/>
    <property type="match status" value="1"/>
</dbReference>
<dbReference type="InterPro" id="IPR004099">
    <property type="entry name" value="Pyr_nucl-diS_OxRdtase_dimer"/>
</dbReference>
<protein>
    <submittedName>
        <fullName evidence="8">FAD-dependent oxidoreductase</fullName>
    </submittedName>
</protein>
<dbReference type="SUPFAM" id="SSF51905">
    <property type="entry name" value="FAD/NAD(P)-binding domain"/>
    <property type="match status" value="1"/>
</dbReference>
<dbReference type="Pfam" id="PF02852">
    <property type="entry name" value="Pyr_redox_dim"/>
    <property type="match status" value="1"/>
</dbReference>
<dbReference type="Gene3D" id="3.40.250.10">
    <property type="entry name" value="Rhodanese-like domain"/>
    <property type="match status" value="1"/>
</dbReference>
<dbReference type="InterPro" id="IPR036873">
    <property type="entry name" value="Rhodanese-like_dom_sf"/>
</dbReference>
<proteinExistence type="inferred from homology"/>
<name>A0A9X3AXX3_9GAMM</name>
<keyword evidence="9" id="KW-1185">Reference proteome</keyword>
<evidence type="ECO:0000259" key="7">
    <source>
        <dbReference type="PROSITE" id="PS50206"/>
    </source>
</evidence>
<dbReference type="SUPFAM" id="SSF52821">
    <property type="entry name" value="Rhodanese/Cell cycle control phosphatase"/>
    <property type="match status" value="1"/>
</dbReference>
<evidence type="ECO:0000256" key="2">
    <source>
        <dbReference type="ARBA" id="ARBA00009130"/>
    </source>
</evidence>
<dbReference type="RefSeq" id="WP_261272186.1">
    <property type="nucleotide sequence ID" value="NZ_JAMTCC010000008.1"/>
</dbReference>
<comment type="similarity">
    <text evidence="2">Belongs to the class-III pyridine nucleotide-disulfide oxidoreductase family.</text>
</comment>
<feature type="domain" description="Rhodanese" evidence="7">
    <location>
        <begin position="483"/>
        <end position="567"/>
    </location>
</feature>
<accession>A0A9X3AXX3</accession>
<dbReference type="Proteomes" id="UP001155604">
    <property type="component" value="Unassembled WGS sequence"/>
</dbReference>
<keyword evidence="6" id="KW-0676">Redox-active center</keyword>
<dbReference type="InterPro" id="IPR050260">
    <property type="entry name" value="FAD-bd_OxRdtase"/>
</dbReference>
<dbReference type="SMART" id="SM00450">
    <property type="entry name" value="RHOD"/>
    <property type="match status" value="1"/>
</dbReference>
<dbReference type="InterPro" id="IPR023753">
    <property type="entry name" value="FAD/NAD-binding_dom"/>
</dbReference>
<evidence type="ECO:0000313" key="9">
    <source>
        <dbReference type="Proteomes" id="UP001155604"/>
    </source>
</evidence>
<evidence type="ECO:0000313" key="8">
    <source>
        <dbReference type="EMBL" id="MCT7945020.1"/>
    </source>
</evidence>
<dbReference type="InterPro" id="IPR036188">
    <property type="entry name" value="FAD/NAD-bd_sf"/>
</dbReference>
<reference evidence="8" key="1">
    <citation type="journal article" date="2023" name="Int. J. Syst. Evol. Microbiol.">
        <title>&lt;i&gt;Shewanella septentrionalis&lt;/i&gt; sp. nov. and &lt;i&gt;Shewanella holmiensis&lt;/i&gt; sp. nov., isolated from Baltic Sea water and sediments.</title>
        <authorList>
            <person name="Martin-Rodriguez A.J."/>
            <person name="Thorell K."/>
            <person name="Joffre E."/>
            <person name="Jensie-Markopoulos S."/>
            <person name="Moore E.R.B."/>
            <person name="Sjoling A."/>
        </authorList>
    </citation>
    <scope>NUCLEOTIDE SEQUENCE</scope>
    <source>
        <strain evidence="8">SP1W3</strain>
    </source>
</reference>
<dbReference type="GO" id="GO:0016491">
    <property type="term" value="F:oxidoreductase activity"/>
    <property type="evidence" value="ECO:0007669"/>
    <property type="project" value="UniProtKB-KW"/>
</dbReference>
<dbReference type="SUPFAM" id="SSF55424">
    <property type="entry name" value="FAD/NAD-linked reductases, dimerisation (C-terminal) domain"/>
    <property type="match status" value="1"/>
</dbReference>
<comment type="cofactor">
    <cofactor evidence="1">
        <name>FAD</name>
        <dbReference type="ChEBI" id="CHEBI:57692"/>
    </cofactor>
</comment>
<dbReference type="Pfam" id="PF07992">
    <property type="entry name" value="Pyr_redox_2"/>
    <property type="match status" value="1"/>
</dbReference>
<dbReference type="Gene3D" id="3.50.50.60">
    <property type="entry name" value="FAD/NAD(P)-binding domain"/>
    <property type="match status" value="2"/>
</dbReference>
<dbReference type="EMBL" id="JAMTCC010000008">
    <property type="protein sequence ID" value="MCT7945020.1"/>
    <property type="molecule type" value="Genomic_DNA"/>
</dbReference>
<comment type="caution">
    <text evidence="8">The sequence shown here is derived from an EMBL/GenBank/DDBJ whole genome shotgun (WGS) entry which is preliminary data.</text>
</comment>
<evidence type="ECO:0000256" key="5">
    <source>
        <dbReference type="ARBA" id="ARBA00023002"/>
    </source>
</evidence>
<dbReference type="Pfam" id="PF00581">
    <property type="entry name" value="Rhodanese"/>
    <property type="match status" value="1"/>
</dbReference>
<evidence type="ECO:0000256" key="6">
    <source>
        <dbReference type="ARBA" id="ARBA00023284"/>
    </source>
</evidence>
<dbReference type="PRINTS" id="PR00411">
    <property type="entry name" value="PNDRDTASEI"/>
</dbReference>
<dbReference type="PANTHER" id="PTHR43429">
    <property type="entry name" value="PYRIDINE NUCLEOTIDE-DISULFIDE OXIDOREDUCTASE DOMAIN-CONTAINING"/>
    <property type="match status" value="1"/>
</dbReference>
<dbReference type="InterPro" id="IPR001763">
    <property type="entry name" value="Rhodanese-like_dom"/>
</dbReference>
<evidence type="ECO:0000256" key="4">
    <source>
        <dbReference type="ARBA" id="ARBA00022827"/>
    </source>
</evidence>
<keyword evidence="4" id="KW-0274">FAD</keyword>
<evidence type="ECO:0000256" key="1">
    <source>
        <dbReference type="ARBA" id="ARBA00001974"/>
    </source>
</evidence>
<dbReference type="PRINTS" id="PR00368">
    <property type="entry name" value="FADPNR"/>
</dbReference>
<keyword evidence="5" id="KW-0560">Oxidoreductase</keyword>
<organism evidence="8 9">
    <name type="scientific">Shewanella septentrionalis</name>
    <dbReference type="NCBI Taxonomy" id="2952223"/>
    <lineage>
        <taxon>Bacteria</taxon>
        <taxon>Pseudomonadati</taxon>
        <taxon>Pseudomonadota</taxon>
        <taxon>Gammaproteobacteria</taxon>
        <taxon>Alteromonadales</taxon>
        <taxon>Shewanellaceae</taxon>
        <taxon>Shewanella</taxon>
    </lineage>
</organism>
<gene>
    <name evidence="8" type="ORF">NE536_06525</name>
</gene>